<dbReference type="EMBL" id="JACGCI010000183">
    <property type="protein sequence ID" value="KAF6742466.1"/>
    <property type="molecule type" value="Genomic_DNA"/>
</dbReference>
<evidence type="ECO:0000256" key="1">
    <source>
        <dbReference type="SAM" id="MobiDB-lite"/>
    </source>
</evidence>
<accession>A0A8H6HA71</accession>
<sequence>MPVLIEFYMMVGREGSFVASIPPKTHLCASRWIPQIIEVSRFLREKLWEKGRRRAGEGREKGSYKDSVELDSRPPVKIKSIDEWVVSQDVLESAGAAWKNENTEGMHIQRKEGAEEIEFVSTAGSRRIGWRHLRDGSGRQTGEAVRCLDVPPRSIAGAQRLARQMHCNFPHPSRSRTGSPVSRASPPTFIHAASNRCKPMAGRGTGFTQHPSGRSSSRYADSNPARSEGYPNAAALRA</sequence>
<feature type="region of interest" description="Disordered" evidence="1">
    <location>
        <begin position="195"/>
        <end position="238"/>
    </location>
</feature>
<keyword evidence="3" id="KW-1185">Reference proteome</keyword>
<comment type="caution">
    <text evidence="2">The sequence shown here is derived from an EMBL/GenBank/DDBJ whole genome shotgun (WGS) entry which is preliminary data.</text>
</comment>
<protein>
    <submittedName>
        <fullName evidence="2">Uncharacterized protein</fullName>
    </submittedName>
</protein>
<gene>
    <name evidence="2" type="ORF">DFP72DRAFT_1054015</name>
</gene>
<evidence type="ECO:0000313" key="3">
    <source>
        <dbReference type="Proteomes" id="UP000521943"/>
    </source>
</evidence>
<feature type="compositionally biased region" description="Polar residues" evidence="1">
    <location>
        <begin position="206"/>
        <end position="220"/>
    </location>
</feature>
<evidence type="ECO:0000313" key="2">
    <source>
        <dbReference type="EMBL" id="KAF6742466.1"/>
    </source>
</evidence>
<name>A0A8H6HA71_9AGAR</name>
<reference evidence="2 3" key="1">
    <citation type="submission" date="2020-07" db="EMBL/GenBank/DDBJ databases">
        <title>Comparative genomics of pyrophilous fungi reveals a link between fire events and developmental genes.</title>
        <authorList>
            <consortium name="DOE Joint Genome Institute"/>
            <person name="Steindorff A.S."/>
            <person name="Carver A."/>
            <person name="Calhoun S."/>
            <person name="Stillman K."/>
            <person name="Liu H."/>
            <person name="Lipzen A."/>
            <person name="Pangilinan J."/>
            <person name="Labutti K."/>
            <person name="Bruns T.D."/>
            <person name="Grigoriev I.V."/>
        </authorList>
    </citation>
    <scope>NUCLEOTIDE SEQUENCE [LARGE SCALE GENOMIC DNA]</scope>
    <source>
        <strain evidence="2 3">CBS 144469</strain>
    </source>
</reference>
<dbReference type="AlphaFoldDB" id="A0A8H6HA71"/>
<proteinExistence type="predicted"/>
<organism evidence="2 3">
    <name type="scientific">Ephemerocybe angulata</name>
    <dbReference type="NCBI Taxonomy" id="980116"/>
    <lineage>
        <taxon>Eukaryota</taxon>
        <taxon>Fungi</taxon>
        <taxon>Dikarya</taxon>
        <taxon>Basidiomycota</taxon>
        <taxon>Agaricomycotina</taxon>
        <taxon>Agaricomycetes</taxon>
        <taxon>Agaricomycetidae</taxon>
        <taxon>Agaricales</taxon>
        <taxon>Agaricineae</taxon>
        <taxon>Psathyrellaceae</taxon>
        <taxon>Ephemerocybe</taxon>
    </lineage>
</organism>
<dbReference type="Proteomes" id="UP000521943">
    <property type="component" value="Unassembled WGS sequence"/>
</dbReference>